<dbReference type="CDD" id="cd04301">
    <property type="entry name" value="NAT_SF"/>
    <property type="match status" value="1"/>
</dbReference>
<dbReference type="GO" id="GO:0016747">
    <property type="term" value="F:acyltransferase activity, transferring groups other than amino-acyl groups"/>
    <property type="evidence" value="ECO:0007669"/>
    <property type="project" value="InterPro"/>
</dbReference>
<evidence type="ECO:0000313" key="4">
    <source>
        <dbReference type="EMBL" id="TYP53256.1"/>
    </source>
</evidence>
<comment type="caution">
    <text evidence="4">The sequence shown here is derived from an EMBL/GenBank/DDBJ whole genome shotgun (WGS) entry which is preliminary data.</text>
</comment>
<evidence type="ECO:0000313" key="5">
    <source>
        <dbReference type="Proteomes" id="UP000322294"/>
    </source>
</evidence>
<dbReference type="PROSITE" id="PS51186">
    <property type="entry name" value="GNAT"/>
    <property type="match status" value="1"/>
</dbReference>
<evidence type="ECO:0000256" key="2">
    <source>
        <dbReference type="ARBA" id="ARBA00023315"/>
    </source>
</evidence>
<dbReference type="SUPFAM" id="SSF55729">
    <property type="entry name" value="Acyl-CoA N-acyltransferases (Nat)"/>
    <property type="match status" value="2"/>
</dbReference>
<dbReference type="Pfam" id="PF00583">
    <property type="entry name" value="Acetyltransf_1"/>
    <property type="match status" value="1"/>
</dbReference>
<sequence length="302" mass="34448">MQIYSFKELAEPAKKQLYNHVIKSGRNHYIETYEEMLQNYGGVLFNFGESHFSLWEGSKIIGAMGCITREVAHSGEAFITGINIDYTGMYADCFKILVEKCERYCISKRAKKITLGITPDQEFLRPYIESFGYGQTHRFLVMKYCGYPDVSTQNDISGEIFFETLSNENKGRFREIHNEAFRGSPNNAVLTWEDMNQMVEASKGCPGLKGLCFYKGRPAGIYDLKLKNEIGWIDTIGVHPDFQGLGIGKALLKKSVDILRAAGAGEIRLFVIDINHRAYRLYKKFGFKDEGVRSLWFQKIPS</sequence>
<evidence type="ECO:0000256" key="1">
    <source>
        <dbReference type="ARBA" id="ARBA00022679"/>
    </source>
</evidence>
<dbReference type="OrthoDB" id="948250at2"/>
<keyword evidence="2" id="KW-0012">Acyltransferase</keyword>
<dbReference type="InterPro" id="IPR016181">
    <property type="entry name" value="Acyl_CoA_acyltransferase"/>
</dbReference>
<dbReference type="InterPro" id="IPR050680">
    <property type="entry name" value="YpeA/RimI_acetyltransf"/>
</dbReference>
<dbReference type="PANTHER" id="PTHR43420">
    <property type="entry name" value="ACETYLTRANSFERASE"/>
    <property type="match status" value="1"/>
</dbReference>
<dbReference type="AlphaFoldDB" id="A0A5S5ANL9"/>
<keyword evidence="1 4" id="KW-0808">Transferase</keyword>
<keyword evidence="5" id="KW-1185">Reference proteome</keyword>
<feature type="domain" description="N-acetyltransferase" evidence="3">
    <location>
        <begin position="160"/>
        <end position="302"/>
    </location>
</feature>
<reference evidence="4 5" key="1">
    <citation type="submission" date="2019-07" db="EMBL/GenBank/DDBJ databases">
        <title>Genomic Encyclopedia of Type Strains, Phase I: the one thousand microbial genomes (KMG-I) project.</title>
        <authorList>
            <person name="Kyrpides N."/>
        </authorList>
    </citation>
    <scope>NUCLEOTIDE SEQUENCE [LARGE SCALE GENOMIC DNA]</scope>
    <source>
        <strain evidence="4 5">DSM 16647</strain>
    </source>
</reference>
<dbReference type="InterPro" id="IPR000182">
    <property type="entry name" value="GNAT_dom"/>
</dbReference>
<dbReference type="Proteomes" id="UP000322294">
    <property type="component" value="Unassembled WGS sequence"/>
</dbReference>
<gene>
    <name evidence="4" type="ORF">LZ11_01607</name>
</gene>
<protein>
    <submittedName>
        <fullName evidence="4">Acetyltransferase (GNAT) family protein</fullName>
    </submittedName>
</protein>
<dbReference type="EMBL" id="VNHO01000016">
    <property type="protein sequence ID" value="TYP53256.1"/>
    <property type="molecule type" value="Genomic_DNA"/>
</dbReference>
<evidence type="ECO:0000259" key="3">
    <source>
        <dbReference type="PROSITE" id="PS51186"/>
    </source>
</evidence>
<proteinExistence type="predicted"/>
<dbReference type="RefSeq" id="WP_148867350.1">
    <property type="nucleotide sequence ID" value="NZ_VNHO01000016.1"/>
</dbReference>
<organism evidence="4 5">
    <name type="scientific">Thermosediminibacter litoriperuensis</name>
    <dbReference type="NCBI Taxonomy" id="291989"/>
    <lineage>
        <taxon>Bacteria</taxon>
        <taxon>Bacillati</taxon>
        <taxon>Bacillota</taxon>
        <taxon>Clostridia</taxon>
        <taxon>Thermosediminibacterales</taxon>
        <taxon>Thermosediminibacteraceae</taxon>
        <taxon>Thermosediminibacter</taxon>
    </lineage>
</organism>
<dbReference type="Gene3D" id="3.40.630.30">
    <property type="match status" value="1"/>
</dbReference>
<accession>A0A5S5ANL9</accession>
<name>A0A5S5ANL9_9FIRM</name>